<name>A0AAE0ZT49_9GAST</name>
<dbReference type="EMBL" id="JAWDGP010003357">
    <property type="protein sequence ID" value="KAK3775069.1"/>
    <property type="molecule type" value="Genomic_DNA"/>
</dbReference>
<proteinExistence type="predicted"/>
<keyword evidence="2" id="KW-1185">Reference proteome</keyword>
<sequence>MLWRTGYLDHSVPFDPLYSREERWEALDRTPPGQKGHRSLFSGGFVMLALGRATLTELLLYFLPPGRYFCLELYGDLLSIALQY</sequence>
<dbReference type="AlphaFoldDB" id="A0AAE0ZT49"/>
<comment type="caution">
    <text evidence="1">The sequence shown here is derived from an EMBL/GenBank/DDBJ whole genome shotgun (WGS) entry which is preliminary data.</text>
</comment>
<gene>
    <name evidence="1" type="ORF">RRG08_048279</name>
</gene>
<organism evidence="1 2">
    <name type="scientific">Elysia crispata</name>
    <name type="common">lettuce slug</name>
    <dbReference type="NCBI Taxonomy" id="231223"/>
    <lineage>
        <taxon>Eukaryota</taxon>
        <taxon>Metazoa</taxon>
        <taxon>Spiralia</taxon>
        <taxon>Lophotrochozoa</taxon>
        <taxon>Mollusca</taxon>
        <taxon>Gastropoda</taxon>
        <taxon>Heterobranchia</taxon>
        <taxon>Euthyneura</taxon>
        <taxon>Panpulmonata</taxon>
        <taxon>Sacoglossa</taxon>
        <taxon>Placobranchoidea</taxon>
        <taxon>Plakobranchidae</taxon>
        <taxon>Elysia</taxon>
    </lineage>
</organism>
<evidence type="ECO:0000313" key="1">
    <source>
        <dbReference type="EMBL" id="KAK3775069.1"/>
    </source>
</evidence>
<dbReference type="Proteomes" id="UP001283361">
    <property type="component" value="Unassembled WGS sequence"/>
</dbReference>
<reference evidence="1" key="1">
    <citation type="journal article" date="2023" name="G3 (Bethesda)">
        <title>A reference genome for the long-term kleptoplast-retaining sea slug Elysia crispata morphotype clarki.</title>
        <authorList>
            <person name="Eastman K.E."/>
            <person name="Pendleton A.L."/>
            <person name="Shaikh M.A."/>
            <person name="Suttiyut T."/>
            <person name="Ogas R."/>
            <person name="Tomko P."/>
            <person name="Gavelis G."/>
            <person name="Widhalm J.R."/>
            <person name="Wisecaver J.H."/>
        </authorList>
    </citation>
    <scope>NUCLEOTIDE SEQUENCE</scope>
    <source>
        <strain evidence="1">ECLA1</strain>
    </source>
</reference>
<protein>
    <submittedName>
        <fullName evidence="1">Uncharacterized protein</fullName>
    </submittedName>
</protein>
<accession>A0AAE0ZT49</accession>
<evidence type="ECO:0000313" key="2">
    <source>
        <dbReference type="Proteomes" id="UP001283361"/>
    </source>
</evidence>